<dbReference type="AlphaFoldDB" id="A0A392U7V3"/>
<keyword evidence="2" id="KW-1185">Reference proteome</keyword>
<reference evidence="1 2" key="1">
    <citation type="journal article" date="2018" name="Front. Plant Sci.">
        <title>Red Clover (Trifolium pratense) and Zigzag Clover (T. medium) - A Picture of Genomic Similarities and Differences.</title>
        <authorList>
            <person name="Dluhosova J."/>
            <person name="Istvanek J."/>
            <person name="Nedelnik J."/>
            <person name="Repkova J."/>
        </authorList>
    </citation>
    <scope>NUCLEOTIDE SEQUENCE [LARGE SCALE GENOMIC DNA]</scope>
    <source>
        <strain evidence="2">cv. 10/8</strain>
        <tissue evidence="1">Leaf</tissue>
    </source>
</reference>
<sequence>TSREPNGMGYDTEAEKVTLEAACVGLVWNQCYFVEGCDRCTVVPRWVLVITG</sequence>
<dbReference type="Proteomes" id="UP000265520">
    <property type="component" value="Unassembled WGS sequence"/>
</dbReference>
<proteinExistence type="predicted"/>
<accession>A0A392U7V3</accession>
<feature type="non-terminal residue" evidence="1">
    <location>
        <position position="1"/>
    </location>
</feature>
<evidence type="ECO:0000313" key="1">
    <source>
        <dbReference type="EMBL" id="MCI69579.1"/>
    </source>
</evidence>
<comment type="caution">
    <text evidence="1">The sequence shown here is derived from an EMBL/GenBank/DDBJ whole genome shotgun (WGS) entry which is preliminary data.</text>
</comment>
<organism evidence="1 2">
    <name type="scientific">Trifolium medium</name>
    <dbReference type="NCBI Taxonomy" id="97028"/>
    <lineage>
        <taxon>Eukaryota</taxon>
        <taxon>Viridiplantae</taxon>
        <taxon>Streptophyta</taxon>
        <taxon>Embryophyta</taxon>
        <taxon>Tracheophyta</taxon>
        <taxon>Spermatophyta</taxon>
        <taxon>Magnoliopsida</taxon>
        <taxon>eudicotyledons</taxon>
        <taxon>Gunneridae</taxon>
        <taxon>Pentapetalae</taxon>
        <taxon>rosids</taxon>
        <taxon>fabids</taxon>
        <taxon>Fabales</taxon>
        <taxon>Fabaceae</taxon>
        <taxon>Papilionoideae</taxon>
        <taxon>50 kb inversion clade</taxon>
        <taxon>NPAAA clade</taxon>
        <taxon>Hologalegina</taxon>
        <taxon>IRL clade</taxon>
        <taxon>Trifolieae</taxon>
        <taxon>Trifolium</taxon>
    </lineage>
</organism>
<name>A0A392U7V3_9FABA</name>
<evidence type="ECO:0000313" key="2">
    <source>
        <dbReference type="Proteomes" id="UP000265520"/>
    </source>
</evidence>
<protein>
    <submittedName>
        <fullName evidence="1">Uncharacterized protein</fullName>
    </submittedName>
</protein>
<dbReference type="EMBL" id="LXQA010759182">
    <property type="protein sequence ID" value="MCI69579.1"/>
    <property type="molecule type" value="Genomic_DNA"/>
</dbReference>